<accession>A0A420J4S3</accession>
<name>A0A420J4S3_9PEZI</name>
<dbReference type="Pfam" id="PF17187">
    <property type="entry name" value="Svf1_C"/>
    <property type="match status" value="1"/>
</dbReference>
<dbReference type="PANTHER" id="PTHR47107:SF1">
    <property type="entry name" value="CERAMIDE-BINDING PROTEIN SVF1-RELATED"/>
    <property type="match status" value="1"/>
</dbReference>
<dbReference type="AlphaFoldDB" id="A0A420J4S3"/>
<evidence type="ECO:0000256" key="1">
    <source>
        <dbReference type="ARBA" id="ARBA00004496"/>
    </source>
</evidence>
<dbReference type="OrthoDB" id="2590239at2759"/>
<evidence type="ECO:0000313" key="7">
    <source>
        <dbReference type="Proteomes" id="UP000285405"/>
    </source>
</evidence>
<organism evidence="6 7">
    <name type="scientific">Golovinomyces cichoracearum</name>
    <dbReference type="NCBI Taxonomy" id="62708"/>
    <lineage>
        <taxon>Eukaryota</taxon>
        <taxon>Fungi</taxon>
        <taxon>Dikarya</taxon>
        <taxon>Ascomycota</taxon>
        <taxon>Pezizomycotina</taxon>
        <taxon>Leotiomycetes</taxon>
        <taxon>Erysiphales</taxon>
        <taxon>Erysiphaceae</taxon>
        <taxon>Golovinomyces</taxon>
    </lineage>
</organism>
<dbReference type="Proteomes" id="UP000285405">
    <property type="component" value="Unassembled WGS sequence"/>
</dbReference>
<reference evidence="6 7" key="1">
    <citation type="journal article" date="2018" name="BMC Genomics">
        <title>Comparative genome analyses reveal sequence features reflecting distinct modes of host-adaptation between dicot and monocot powdery mildew.</title>
        <authorList>
            <person name="Wu Y."/>
            <person name="Ma X."/>
            <person name="Pan Z."/>
            <person name="Kale S.D."/>
            <person name="Song Y."/>
            <person name="King H."/>
            <person name="Zhang Q."/>
            <person name="Presley C."/>
            <person name="Deng X."/>
            <person name="Wei C.I."/>
            <person name="Xiao S."/>
        </authorList>
    </citation>
    <scope>NUCLEOTIDE SEQUENCE [LARGE SCALE GENOMIC DNA]</scope>
    <source>
        <strain evidence="6">UCSC1</strain>
    </source>
</reference>
<dbReference type="InterPro" id="IPR033394">
    <property type="entry name" value="Svf1-like_C"/>
</dbReference>
<dbReference type="InterPro" id="IPR051385">
    <property type="entry name" value="Ceramide-binding_SVF1"/>
</dbReference>
<dbReference type="GO" id="GO:0006979">
    <property type="term" value="P:response to oxidative stress"/>
    <property type="evidence" value="ECO:0007669"/>
    <property type="project" value="InterPro"/>
</dbReference>
<proteinExistence type="inferred from homology"/>
<dbReference type="SUPFAM" id="SSF159245">
    <property type="entry name" value="AttH-like"/>
    <property type="match status" value="1"/>
</dbReference>
<dbReference type="GO" id="GO:0005737">
    <property type="term" value="C:cytoplasm"/>
    <property type="evidence" value="ECO:0007669"/>
    <property type="project" value="UniProtKB-SubCell"/>
</dbReference>
<dbReference type="Pfam" id="PF08622">
    <property type="entry name" value="Svf1"/>
    <property type="match status" value="1"/>
</dbReference>
<dbReference type="PANTHER" id="PTHR47107">
    <property type="entry name" value="SVF1-LIKE PROTEIN YDR222W-RELATED"/>
    <property type="match status" value="1"/>
</dbReference>
<comment type="caution">
    <text evidence="6">The sequence shown here is derived from an EMBL/GenBank/DDBJ whole genome shotgun (WGS) entry which is preliminary data.</text>
</comment>
<comment type="similarity">
    <text evidence="2">Belongs to the SVF1 family.</text>
</comment>
<comment type="subcellular location">
    <subcellularLocation>
        <location evidence="1">Cytoplasm</location>
    </subcellularLocation>
</comment>
<feature type="domain" description="Svf1-like C-terminal" evidence="5">
    <location>
        <begin position="217"/>
        <end position="379"/>
    </location>
</feature>
<dbReference type="EMBL" id="MCBR01002212">
    <property type="protein sequence ID" value="RKF81784.1"/>
    <property type="molecule type" value="Genomic_DNA"/>
</dbReference>
<evidence type="ECO:0000313" key="6">
    <source>
        <dbReference type="EMBL" id="RKF81784.1"/>
    </source>
</evidence>
<sequence length="380" mass="41785">MMSWARQQLANMAGTPEPIYGMAALHTVGAQTDSDPYTILEKAHLEWADLDSTSVETQTFYLLADSGHVGIVQVIHSNIAGLRKTSQFNTKIFYPKSLSKSHLWSTDQLHDVGFSSDKLNFYANDCAVEISEDGKHYTIKSITNENSFVNLKISQIAPGLQVGKDGKTLYGTDPMHPWGCVRHTFWPKNSVEGSIVTTDGPIDFKGRCLFVHALHGMKPHHAAAKWNFINFQGPEVSAFVMEYTTPKSYGTTVVSVGGLIQNDEILIANSSNSVVHTKVKLDEQNGWLIPESIKVEWEGKSKNGEDIHAILEGSLGERTDRIDVMAEVPGFVKQIVAGAAGTKPYIYQYCIDSLSLKVNIGDASFTEKGHLFAEATFISA</sequence>
<evidence type="ECO:0000256" key="2">
    <source>
        <dbReference type="ARBA" id="ARBA00009069"/>
    </source>
</evidence>
<keyword evidence="3" id="KW-0963">Cytoplasm</keyword>
<evidence type="ECO:0000259" key="4">
    <source>
        <dbReference type="Pfam" id="PF08622"/>
    </source>
</evidence>
<evidence type="ECO:0000256" key="3">
    <source>
        <dbReference type="ARBA" id="ARBA00022490"/>
    </source>
</evidence>
<protein>
    <submittedName>
        <fullName evidence="6">Survival factor 1</fullName>
    </submittedName>
</protein>
<feature type="domain" description="Svf1-like N-terminal" evidence="4">
    <location>
        <begin position="55"/>
        <end position="214"/>
    </location>
</feature>
<evidence type="ECO:0000259" key="5">
    <source>
        <dbReference type="Pfam" id="PF17187"/>
    </source>
</evidence>
<gene>
    <name evidence="6" type="ORF">GcC1_022009</name>
</gene>
<dbReference type="InterPro" id="IPR013931">
    <property type="entry name" value="Svf1-like_N"/>
</dbReference>